<accession>A0A2T2XJ89</accession>
<comment type="caution">
    <text evidence="1">The sequence shown here is derived from an EMBL/GenBank/DDBJ whole genome shotgun (WGS) entry which is preliminary data.</text>
</comment>
<evidence type="ECO:0000313" key="2">
    <source>
        <dbReference type="Proteomes" id="UP000242972"/>
    </source>
</evidence>
<evidence type="ECO:0000313" key="1">
    <source>
        <dbReference type="EMBL" id="PSR34508.1"/>
    </source>
</evidence>
<name>A0A2T2XJ89_9FIRM</name>
<dbReference type="Proteomes" id="UP000242972">
    <property type="component" value="Unassembled WGS sequence"/>
</dbReference>
<gene>
    <name evidence="1" type="ORF">C7B46_05075</name>
</gene>
<dbReference type="AlphaFoldDB" id="A0A2T2XJ89"/>
<reference evidence="1 2" key="1">
    <citation type="journal article" date="2014" name="BMC Genomics">
        <title>Comparison of environmental and isolate Sulfobacillus genomes reveals diverse carbon, sulfur, nitrogen, and hydrogen metabolisms.</title>
        <authorList>
            <person name="Justice N.B."/>
            <person name="Norman A."/>
            <person name="Brown C.T."/>
            <person name="Singh A."/>
            <person name="Thomas B.C."/>
            <person name="Banfield J.F."/>
        </authorList>
    </citation>
    <scope>NUCLEOTIDE SEQUENCE [LARGE SCALE GENOMIC DNA]</scope>
    <source>
        <strain evidence="1">AMDSBA4</strain>
    </source>
</reference>
<sequence length="91" mass="10314">MKWPEFSEFYAQLSSERLGSIYESAIRSATSSLASISGLSPQEWVTEWTEKLPSIILDTSAVMSTHLLHEYHNWLKQYCEPASSGTNEQQS</sequence>
<organism evidence="1 2">
    <name type="scientific">Sulfobacillus benefaciens</name>
    <dbReference type="NCBI Taxonomy" id="453960"/>
    <lineage>
        <taxon>Bacteria</taxon>
        <taxon>Bacillati</taxon>
        <taxon>Bacillota</taxon>
        <taxon>Clostridia</taxon>
        <taxon>Eubacteriales</taxon>
        <taxon>Clostridiales Family XVII. Incertae Sedis</taxon>
        <taxon>Sulfobacillus</taxon>
    </lineage>
</organism>
<proteinExistence type="predicted"/>
<protein>
    <submittedName>
        <fullName evidence="1">Uncharacterized protein</fullName>
    </submittedName>
</protein>
<dbReference type="EMBL" id="PXYW01000008">
    <property type="protein sequence ID" value="PSR34508.1"/>
    <property type="molecule type" value="Genomic_DNA"/>
</dbReference>